<evidence type="ECO:0000313" key="11">
    <source>
        <dbReference type="EMBL" id="CAD5113888.1"/>
    </source>
</evidence>
<evidence type="ECO:0000256" key="2">
    <source>
        <dbReference type="ARBA" id="ARBA00022723"/>
    </source>
</evidence>
<feature type="region of interest" description="Disordered" evidence="9">
    <location>
        <begin position="1225"/>
        <end position="1251"/>
    </location>
</feature>
<dbReference type="EMBL" id="CAJFCJ010000004">
    <property type="protein sequence ID" value="CAD5113888.1"/>
    <property type="molecule type" value="Genomic_DNA"/>
</dbReference>
<name>A0A7I8VC15_9ANNE</name>
<feature type="compositionally biased region" description="Basic and acidic residues" evidence="9">
    <location>
        <begin position="970"/>
        <end position="980"/>
    </location>
</feature>
<dbReference type="PANTHER" id="PTHR24406">
    <property type="entry name" value="TRANSCRIPTIONAL REPRESSOR CTCFL-RELATED"/>
    <property type="match status" value="1"/>
</dbReference>
<dbReference type="GO" id="GO:0005634">
    <property type="term" value="C:nucleus"/>
    <property type="evidence" value="ECO:0007669"/>
    <property type="project" value="UniProtKB-SubCell"/>
</dbReference>
<dbReference type="Gene3D" id="3.30.160.60">
    <property type="entry name" value="Classic Zinc Finger"/>
    <property type="match status" value="3"/>
</dbReference>
<feature type="compositionally biased region" description="Basic residues" evidence="9">
    <location>
        <begin position="195"/>
        <end position="206"/>
    </location>
</feature>
<feature type="compositionally biased region" description="Basic and acidic residues" evidence="9">
    <location>
        <begin position="171"/>
        <end position="194"/>
    </location>
</feature>
<organism evidence="11 12">
    <name type="scientific">Dimorphilus gyrociliatus</name>
    <dbReference type="NCBI Taxonomy" id="2664684"/>
    <lineage>
        <taxon>Eukaryota</taxon>
        <taxon>Metazoa</taxon>
        <taxon>Spiralia</taxon>
        <taxon>Lophotrochozoa</taxon>
        <taxon>Annelida</taxon>
        <taxon>Polychaeta</taxon>
        <taxon>Polychaeta incertae sedis</taxon>
        <taxon>Dinophilidae</taxon>
        <taxon>Dimorphilus</taxon>
    </lineage>
</organism>
<dbReference type="InterPro" id="IPR036236">
    <property type="entry name" value="Znf_C2H2_sf"/>
</dbReference>
<keyword evidence="2" id="KW-0479">Metal-binding</keyword>
<evidence type="ECO:0000256" key="6">
    <source>
        <dbReference type="ARBA" id="ARBA00023242"/>
    </source>
</evidence>
<feature type="compositionally biased region" description="Basic and acidic residues" evidence="9">
    <location>
        <begin position="207"/>
        <end position="220"/>
    </location>
</feature>
<evidence type="ECO:0000256" key="1">
    <source>
        <dbReference type="ARBA" id="ARBA00004123"/>
    </source>
</evidence>
<evidence type="ECO:0000256" key="4">
    <source>
        <dbReference type="ARBA" id="ARBA00022771"/>
    </source>
</evidence>
<keyword evidence="4 7" id="KW-0863">Zinc-finger</keyword>
<feature type="compositionally biased region" description="Polar residues" evidence="9">
    <location>
        <begin position="1028"/>
        <end position="1039"/>
    </location>
</feature>
<protein>
    <submittedName>
        <fullName evidence="11">DgyrCDS3049</fullName>
    </submittedName>
</protein>
<feature type="compositionally biased region" description="Basic and acidic residues" evidence="9">
    <location>
        <begin position="908"/>
        <end position="929"/>
    </location>
</feature>
<feature type="compositionally biased region" description="Basic residues" evidence="9">
    <location>
        <begin position="1127"/>
        <end position="1139"/>
    </location>
</feature>
<evidence type="ECO:0000256" key="7">
    <source>
        <dbReference type="PROSITE-ProRule" id="PRU00042"/>
    </source>
</evidence>
<keyword evidence="8" id="KW-0175">Coiled coil</keyword>
<dbReference type="Proteomes" id="UP000549394">
    <property type="component" value="Unassembled WGS sequence"/>
</dbReference>
<dbReference type="AlphaFoldDB" id="A0A7I8VC15"/>
<dbReference type="PROSITE" id="PS50157">
    <property type="entry name" value="ZINC_FINGER_C2H2_2"/>
    <property type="match status" value="4"/>
</dbReference>
<feature type="domain" description="C2H2-type" evidence="10">
    <location>
        <begin position="690"/>
        <end position="719"/>
    </location>
</feature>
<evidence type="ECO:0000256" key="3">
    <source>
        <dbReference type="ARBA" id="ARBA00022737"/>
    </source>
</evidence>
<feature type="region of interest" description="Disordered" evidence="9">
    <location>
        <begin position="308"/>
        <end position="340"/>
    </location>
</feature>
<evidence type="ECO:0000259" key="10">
    <source>
        <dbReference type="PROSITE" id="PS50157"/>
    </source>
</evidence>
<comment type="caution">
    <text evidence="11">The sequence shown here is derived from an EMBL/GenBank/DDBJ whole genome shotgun (WGS) entry which is preliminary data.</text>
</comment>
<sequence length="1251" mass="143842">MANKTLMWPGMEKIRIYWIINNKLVKNTSSPPNTEQVYTKLSDILDLFPEKLREEAEKVLNKFSEDFEIKPNVLLSNEKYVHLSSLLAFLVVFPKCHAFQYVKGILMSFLTNFGEGSCQGCGYIRRDCMCHTLGATTFYDLPPSMQHSVALKSSKASQTLDLGLFETKDEKSRIETKRERKQMKENETKEEPKKDRRKSMKPKKRPRLSESESKDEESHSPKIITKKSPKKRKFPVVVFAQKKEAIMHNDRNEEEDEEEELIVPSDSDFSDQEIDDRDEEIQKKTGHNLRPKKLKFTKNNFKVQIIAKEQERKRKKKEKQTKQRTEVRRKPKREKLPETSYSANDTIPSLIEANMRATAMSAGLAALAMAAEASQAMPFPFPTSLPILPVPQIRDSEFEEKDSEMDRILKVDTRGVIFGHGIIDTINGKVGKAYILRDALTGGTVYKCMVYNCNVYLDTEEHANLHMRLHAAHGAKDMKCVEEDCNYTGSVNKWFDMLRHLKNVHLYKLTKNEKACFLCGLDFTDDKELEEHRDYHYYNKYRCFYCQVTCNTWVRMKAHAKLCCGDKIAKKIDENKKDEIIETMDLLLDKVENDLRKEGEMMDVGKREKIALMKSVSMEDKYCLGCPYCHLVFRERNLYTVHIDSHIDNGAFKCILCKEEDEAKENKKVWSSWSELKKHYNKNHNTKPSFVCNVCNRQFNHKGNYRDHLRRSQHGQEEPLKCEICAKGFYSQHALKLHHEYEHGGQAKCLQCDYIADSKKQLRLHTTLKHTERKYACEECSKSFLYNHQLKLHMAKHKAQKKHKCRSCDGEFTNATELRLHRLKSHRIGPAPRHLFNCESCSFSCTNKATLRLHNVEEHLGLDDEETNLLPVRDSEEEITPKEDNQRDNSKKNLSKRKKRKSKSGGGHPDEFIPVTKEEKKQLSEAKTKEKVHKKILMESSARTRSFEENTFAKKNGMEAVVNQLQQQRETTDDSYDHSKFSGRRRSAVGNYRDMLSGRGLAREHSPTSVKRVDDCRSRRGRPSRSSFDQSESNESFGSRNRGIRNQKGGIVGSGTARPKNRGRTSAPMSTLPIVSTPVSNDVPSPVFTPIAFADHSYCNNESLSYLSRDEGNFREESTDDVELYPKKSKSPRNRHKSNSFRTSSCLDSAGSLDEIIGDEQVLDPQVLDSIPDKLDVQDAANSLLALTNDEFDDIEQRSNDLDEIELNAADLELLRQNFSESAGAHNNVEHAPSEGVVEEVGQVSVEQNDL</sequence>
<evidence type="ECO:0000256" key="9">
    <source>
        <dbReference type="SAM" id="MobiDB-lite"/>
    </source>
</evidence>
<feature type="domain" description="C2H2-type" evidence="10">
    <location>
        <begin position="775"/>
        <end position="802"/>
    </location>
</feature>
<evidence type="ECO:0000313" key="12">
    <source>
        <dbReference type="Proteomes" id="UP000549394"/>
    </source>
</evidence>
<dbReference type="GO" id="GO:0008270">
    <property type="term" value="F:zinc ion binding"/>
    <property type="evidence" value="ECO:0007669"/>
    <property type="project" value="UniProtKB-KW"/>
</dbReference>
<feature type="coiled-coil region" evidence="8">
    <location>
        <begin position="1195"/>
        <end position="1222"/>
    </location>
</feature>
<dbReference type="Pfam" id="PF00096">
    <property type="entry name" value="zf-C2H2"/>
    <property type="match status" value="1"/>
</dbReference>
<keyword evidence="12" id="KW-1185">Reference proteome</keyword>
<keyword evidence="5" id="KW-0862">Zinc</keyword>
<dbReference type="InterPro" id="IPR050888">
    <property type="entry name" value="ZnF_C2H2-type_TF"/>
</dbReference>
<feature type="compositionally biased region" description="Basic residues" evidence="9">
    <location>
        <begin position="893"/>
        <end position="903"/>
    </location>
</feature>
<keyword evidence="6" id="KW-0539">Nucleus</keyword>
<accession>A0A7I8VC15</accession>
<gene>
    <name evidence="11" type="ORF">DGYR_LOCUS2805</name>
</gene>
<feature type="region of interest" description="Disordered" evidence="9">
    <location>
        <begin position="245"/>
        <end position="274"/>
    </location>
</feature>
<reference evidence="11 12" key="1">
    <citation type="submission" date="2020-08" db="EMBL/GenBank/DDBJ databases">
        <authorList>
            <person name="Hejnol A."/>
        </authorList>
    </citation>
    <scope>NUCLEOTIDE SEQUENCE [LARGE SCALE GENOMIC DNA]</scope>
</reference>
<dbReference type="SUPFAM" id="SSF57667">
    <property type="entry name" value="beta-beta-alpha zinc fingers"/>
    <property type="match status" value="2"/>
</dbReference>
<keyword evidence="3" id="KW-0677">Repeat</keyword>
<dbReference type="SMART" id="SM00355">
    <property type="entry name" value="ZnF_C2H2"/>
    <property type="match status" value="12"/>
</dbReference>
<comment type="subcellular location">
    <subcellularLocation>
        <location evidence="1">Nucleus</location>
    </subcellularLocation>
</comment>
<proteinExistence type="predicted"/>
<feature type="domain" description="C2H2-type" evidence="10">
    <location>
        <begin position="803"/>
        <end position="826"/>
    </location>
</feature>
<feature type="compositionally biased region" description="Low complexity" evidence="9">
    <location>
        <begin position="1234"/>
        <end position="1251"/>
    </location>
</feature>
<feature type="region of interest" description="Disordered" evidence="9">
    <location>
        <begin position="171"/>
        <end position="231"/>
    </location>
</feature>
<dbReference type="PROSITE" id="PS00028">
    <property type="entry name" value="ZINC_FINGER_C2H2_1"/>
    <property type="match status" value="8"/>
</dbReference>
<feature type="domain" description="C2H2-type" evidence="10">
    <location>
        <begin position="720"/>
        <end position="748"/>
    </location>
</feature>
<dbReference type="OrthoDB" id="2687452at2759"/>
<feature type="region of interest" description="Disordered" evidence="9">
    <location>
        <begin position="1113"/>
        <end position="1144"/>
    </location>
</feature>
<feature type="compositionally biased region" description="Basic and acidic residues" evidence="9">
    <location>
        <begin position="1001"/>
        <end position="1018"/>
    </location>
</feature>
<feature type="region of interest" description="Disordered" evidence="9">
    <location>
        <begin position="865"/>
        <end position="932"/>
    </location>
</feature>
<evidence type="ECO:0000256" key="8">
    <source>
        <dbReference type="SAM" id="Coils"/>
    </source>
</evidence>
<feature type="compositionally biased region" description="Acidic residues" evidence="9">
    <location>
        <begin position="252"/>
        <end position="261"/>
    </location>
</feature>
<feature type="compositionally biased region" description="Basic and acidic residues" evidence="9">
    <location>
        <begin position="879"/>
        <end position="891"/>
    </location>
</feature>
<dbReference type="InterPro" id="IPR013087">
    <property type="entry name" value="Znf_C2H2_type"/>
</dbReference>
<feature type="region of interest" description="Disordered" evidence="9">
    <location>
        <begin position="967"/>
        <end position="1073"/>
    </location>
</feature>
<evidence type="ECO:0000256" key="5">
    <source>
        <dbReference type="ARBA" id="ARBA00022833"/>
    </source>
</evidence>